<evidence type="ECO:0000313" key="2">
    <source>
        <dbReference type="Proteomes" id="UP000825701"/>
    </source>
</evidence>
<gene>
    <name evidence="1" type="ORF">K6K41_23045</name>
</gene>
<dbReference type="EMBL" id="CP081869">
    <property type="protein sequence ID" value="QZN99551.1"/>
    <property type="molecule type" value="Genomic_DNA"/>
</dbReference>
<organism evidence="1 2">
    <name type="scientific">Chenggangzhangella methanolivorans</name>
    <dbReference type="NCBI Taxonomy" id="1437009"/>
    <lineage>
        <taxon>Bacteria</taxon>
        <taxon>Pseudomonadati</taxon>
        <taxon>Pseudomonadota</taxon>
        <taxon>Alphaproteobacteria</taxon>
        <taxon>Hyphomicrobiales</taxon>
        <taxon>Methylopilaceae</taxon>
        <taxon>Chenggangzhangella</taxon>
    </lineage>
</organism>
<sequence length="156" mass="16583">MTTPPNAALAQVIVALTASASCRYLYVDSISYLPTYAGFSGVAKIHTLDANNKSLRLKNTISGYKVSVGDYLAFNYGGGRRALHQALEDVVADSNGTTPFFDVMPFIRPGAAVDANVDLVKATALFRMDPGSLQSQLATKMSGNHSFSATQFVGQP</sequence>
<accession>A0A9E6UKN4</accession>
<protein>
    <submittedName>
        <fullName evidence="1">Uncharacterized protein</fullName>
    </submittedName>
</protein>
<dbReference type="Proteomes" id="UP000825701">
    <property type="component" value="Chromosome"/>
</dbReference>
<proteinExistence type="predicted"/>
<name>A0A9E6UKN4_9HYPH</name>
<reference evidence="1" key="1">
    <citation type="submission" date="2021-08" db="EMBL/GenBank/DDBJ databases">
        <authorList>
            <person name="Zhang H."/>
            <person name="Xu M."/>
            <person name="Yu Z."/>
            <person name="Yang L."/>
            <person name="Cai Y."/>
        </authorList>
    </citation>
    <scope>NUCLEOTIDE SEQUENCE</scope>
    <source>
        <strain evidence="1">CHL1</strain>
    </source>
</reference>
<dbReference type="KEGG" id="cmet:K6K41_23045"/>
<keyword evidence="2" id="KW-1185">Reference proteome</keyword>
<dbReference type="AlphaFoldDB" id="A0A9E6UKN4"/>
<dbReference type="RefSeq" id="WP_261402635.1">
    <property type="nucleotide sequence ID" value="NZ_CP081869.1"/>
</dbReference>
<evidence type="ECO:0000313" key="1">
    <source>
        <dbReference type="EMBL" id="QZN99551.1"/>
    </source>
</evidence>